<dbReference type="InterPro" id="IPR008906">
    <property type="entry name" value="HATC_C_dom"/>
</dbReference>
<comment type="caution">
    <text evidence="4">The sequence shown here is derived from an EMBL/GenBank/DDBJ whole genome shotgun (WGS) entry which is preliminary data.</text>
</comment>
<evidence type="ECO:0000313" key="4">
    <source>
        <dbReference type="EMBL" id="KAH9374616.1"/>
    </source>
</evidence>
<dbReference type="AlphaFoldDB" id="A0A9J6GJ70"/>
<dbReference type="Proteomes" id="UP000821853">
    <property type="component" value="Chromosome 1"/>
</dbReference>
<dbReference type="VEuPathDB" id="VectorBase:HLOH_062818"/>
<evidence type="ECO:0000313" key="5">
    <source>
        <dbReference type="Proteomes" id="UP000821853"/>
    </source>
</evidence>
<feature type="compositionally biased region" description="Low complexity" evidence="1">
    <location>
        <begin position="538"/>
        <end position="549"/>
    </location>
</feature>
<dbReference type="InterPro" id="IPR012337">
    <property type="entry name" value="RNaseH-like_sf"/>
</dbReference>
<gene>
    <name evidence="4" type="ORF">HPB48_014664</name>
    <name evidence="3" type="ORF">HPB48_019840</name>
</gene>
<dbReference type="PANTHER" id="PTHR45749:SF14">
    <property type="entry name" value="TTF-TYPE DOMAIN-CONTAINING PROTEIN"/>
    <property type="match status" value="1"/>
</dbReference>
<evidence type="ECO:0000313" key="3">
    <source>
        <dbReference type="EMBL" id="KAH9360242.1"/>
    </source>
</evidence>
<proteinExistence type="predicted"/>
<feature type="domain" description="TTF-type" evidence="2">
    <location>
        <begin position="54"/>
        <end position="143"/>
    </location>
</feature>
<dbReference type="EMBL" id="JABSTR010000001">
    <property type="protein sequence ID" value="KAH9360242.1"/>
    <property type="molecule type" value="Genomic_DNA"/>
</dbReference>
<reference evidence="4 5" key="1">
    <citation type="journal article" date="2020" name="Cell">
        <title>Large-Scale Comparative Analyses of Tick Genomes Elucidate Their Genetic Diversity and Vector Capacities.</title>
        <authorList>
            <consortium name="Tick Genome and Microbiome Consortium (TIGMIC)"/>
            <person name="Jia N."/>
            <person name="Wang J."/>
            <person name="Shi W."/>
            <person name="Du L."/>
            <person name="Sun Y."/>
            <person name="Zhan W."/>
            <person name="Jiang J.F."/>
            <person name="Wang Q."/>
            <person name="Zhang B."/>
            <person name="Ji P."/>
            <person name="Bell-Sakyi L."/>
            <person name="Cui X.M."/>
            <person name="Yuan T.T."/>
            <person name="Jiang B.G."/>
            <person name="Yang W.F."/>
            <person name="Lam T.T."/>
            <person name="Chang Q.C."/>
            <person name="Ding S.J."/>
            <person name="Wang X.J."/>
            <person name="Zhu J.G."/>
            <person name="Ruan X.D."/>
            <person name="Zhao L."/>
            <person name="Wei J.T."/>
            <person name="Ye R.Z."/>
            <person name="Que T.C."/>
            <person name="Du C.H."/>
            <person name="Zhou Y.H."/>
            <person name="Cheng J.X."/>
            <person name="Dai P.F."/>
            <person name="Guo W.B."/>
            <person name="Han X.H."/>
            <person name="Huang E.J."/>
            <person name="Li L.F."/>
            <person name="Wei W."/>
            <person name="Gao Y.C."/>
            <person name="Liu J.Z."/>
            <person name="Shao H.Z."/>
            <person name="Wang X."/>
            <person name="Wang C.C."/>
            <person name="Yang T.C."/>
            <person name="Huo Q.B."/>
            <person name="Li W."/>
            <person name="Chen H.Y."/>
            <person name="Chen S.E."/>
            <person name="Zhou L.G."/>
            <person name="Ni X.B."/>
            <person name="Tian J.H."/>
            <person name="Sheng Y."/>
            <person name="Liu T."/>
            <person name="Pan Y.S."/>
            <person name="Xia L.Y."/>
            <person name="Li J."/>
            <person name="Zhao F."/>
            <person name="Cao W.C."/>
        </authorList>
    </citation>
    <scope>NUCLEOTIDE SEQUENCE [LARGE SCALE GENOMIC DNA]</scope>
    <source>
        <strain evidence="4">HaeL-2018</strain>
    </source>
</reference>
<organism evidence="4 5">
    <name type="scientific">Haemaphysalis longicornis</name>
    <name type="common">Bush tick</name>
    <dbReference type="NCBI Taxonomy" id="44386"/>
    <lineage>
        <taxon>Eukaryota</taxon>
        <taxon>Metazoa</taxon>
        <taxon>Ecdysozoa</taxon>
        <taxon>Arthropoda</taxon>
        <taxon>Chelicerata</taxon>
        <taxon>Arachnida</taxon>
        <taxon>Acari</taxon>
        <taxon>Parasitiformes</taxon>
        <taxon>Ixodida</taxon>
        <taxon>Ixodoidea</taxon>
        <taxon>Ixodidae</taxon>
        <taxon>Haemaphysalinae</taxon>
        <taxon>Haemaphysalis</taxon>
    </lineage>
</organism>
<keyword evidence="5" id="KW-1185">Reference proteome</keyword>
<sequence length="751" mass="84778">MVAPGGEARSATDFSQATSNCGACAPMEMASHNDSPPHVRSLPPKSYKFPSNHSGRSCKYAWFEKFTWLSYDYERDVVFCHLCQLAFKETGEKDVAAVEQCFIRNGFNNWKKGIEKCQRHEKSQFHCLSASRQLSREKGIRVVQLLSQHSSRQQEEARQALRAIVSSVRYLCRTGQALQGQTKDDGNLLDLLDERSQDVPALKKWLEQRDKWLSSDIQNELIEIMAHTVQRDIIKDIKCSPFYGIIADGTTDVTGNEQFTFCVRWVDGITLEVREEFLGMYNAPDSRAETLYKAVRDMILRLGLDFHNLRGHCFDGAANMAGRFTGVQKRITEAEPRSIFVHCSNHCLDLALQEVARNCGVVGDALNIVKDVSNAILESKNRKTVYSSVVLPPGNDGGEQDCSGPSTLLLPLCPTRWTVRVKSMERFVENYERVQATLKELLEVQSSLSGTSKTAMKGYEKVLKKFETLLGISLSIALFGPCEQLARILQCPVYRAAGAKEAAEVLCDRLAKLRSDASFDVLWQRTNSRARELGLKEPSVPRVSQPPRRLQFTDKPREPAALDTKSSQRKEFFAAIDRITNEIRRRFEQPGMEQLIGLERIFADAAEGRYFAADDLKDLLGVHAADFDISRLSAQLVLLPTLLRDEGPAASERILQILQGKSADLREMMDQVVRYLQLVFSVPASAASGERSFSALRRVKTFLRNRMTQRRLTHLLLLHVHKKRAAELQLDAVMREFVCRTAERTSTFGRL</sequence>
<dbReference type="InterPro" id="IPR025398">
    <property type="entry name" value="DUF4371"/>
</dbReference>
<evidence type="ECO:0000256" key="1">
    <source>
        <dbReference type="SAM" id="MobiDB-lite"/>
    </source>
</evidence>
<dbReference type="SUPFAM" id="SSF53098">
    <property type="entry name" value="Ribonuclease H-like"/>
    <property type="match status" value="1"/>
</dbReference>
<name>A0A9J6GJ70_HAELO</name>
<dbReference type="Pfam" id="PF05699">
    <property type="entry name" value="Dimer_Tnp_hAT"/>
    <property type="match status" value="1"/>
</dbReference>
<dbReference type="InterPro" id="IPR006580">
    <property type="entry name" value="Znf_TTF"/>
</dbReference>
<dbReference type="OMA" id="EQFSCHL"/>
<protein>
    <recommendedName>
        <fullName evidence="2">TTF-type domain-containing protein</fullName>
    </recommendedName>
</protein>
<accession>A0A9J6GJ70</accession>
<feature type="region of interest" description="Disordered" evidence="1">
    <location>
        <begin position="537"/>
        <end position="563"/>
    </location>
</feature>
<dbReference type="VEuPathDB" id="VectorBase:HLOH_043167"/>
<dbReference type="PANTHER" id="PTHR45749">
    <property type="match status" value="1"/>
</dbReference>
<feature type="compositionally biased region" description="Basic and acidic residues" evidence="1">
    <location>
        <begin position="551"/>
        <end position="563"/>
    </location>
</feature>
<dbReference type="OrthoDB" id="6501119at2759"/>
<dbReference type="SMART" id="SM00597">
    <property type="entry name" value="ZnF_TTF"/>
    <property type="match status" value="1"/>
</dbReference>
<evidence type="ECO:0000259" key="2">
    <source>
        <dbReference type="SMART" id="SM00597"/>
    </source>
</evidence>
<dbReference type="GO" id="GO:0046983">
    <property type="term" value="F:protein dimerization activity"/>
    <property type="evidence" value="ECO:0007669"/>
    <property type="project" value="InterPro"/>
</dbReference>
<dbReference type="Proteomes" id="UP000821853">
    <property type="component" value="Chromosome 5"/>
</dbReference>
<dbReference type="EMBL" id="JABSTR010000007">
    <property type="protein sequence ID" value="KAH9374616.1"/>
    <property type="molecule type" value="Genomic_DNA"/>
</dbReference>
<dbReference type="Pfam" id="PF14291">
    <property type="entry name" value="DUF4371"/>
    <property type="match status" value="1"/>
</dbReference>